<dbReference type="EMBL" id="CP077290">
    <property type="protein sequence ID" value="QXA50784.1"/>
    <property type="molecule type" value="Genomic_DNA"/>
</dbReference>
<dbReference type="RefSeq" id="WP_088207797.1">
    <property type="nucleotide sequence ID" value="NZ_CP077290.1"/>
</dbReference>
<organism evidence="1 2">
    <name type="scientific">Enterobacter cancerogenus</name>
    <dbReference type="NCBI Taxonomy" id="69218"/>
    <lineage>
        <taxon>Bacteria</taxon>
        <taxon>Pseudomonadati</taxon>
        <taxon>Pseudomonadota</taxon>
        <taxon>Gammaproteobacteria</taxon>
        <taxon>Enterobacterales</taxon>
        <taxon>Enterobacteriaceae</taxon>
        <taxon>Enterobacter</taxon>
        <taxon>Enterobacter cloacae complex</taxon>
    </lineage>
</organism>
<dbReference type="Proteomes" id="UP000683583">
    <property type="component" value="Chromosome"/>
</dbReference>
<evidence type="ECO:0000313" key="1">
    <source>
        <dbReference type="EMBL" id="QXA50784.1"/>
    </source>
</evidence>
<proteinExistence type="predicted"/>
<sequence>MIDNRTASAIDLALQKHNTPVGPLFVAERHGRMKKCFSRDTAIRYLAFFMTSHAFEISGFQQRHPDVQAIHPLNPDLNCWQRGGITLEYRAAHQRCVRRLRRILRYKREAQKWCDKWDAMHDRYVKERDELKATKPAGVR</sequence>
<name>A0ABX8KNS2_9ENTR</name>
<gene>
    <name evidence="1" type="ORF">I6L58_07065</name>
</gene>
<accession>A0ABX8KNS2</accession>
<protein>
    <submittedName>
        <fullName evidence="1">Uncharacterized protein</fullName>
    </submittedName>
</protein>
<keyword evidence="2" id="KW-1185">Reference proteome</keyword>
<reference evidence="1 2" key="1">
    <citation type="submission" date="2021-06" db="EMBL/GenBank/DDBJ databases">
        <title>FDA dAtabase for Regulatory Grade micrObial Sequences (FDA-ARGOS): Supporting development and validation of Infectious Disease Dx tests.</title>
        <authorList>
            <person name="Sproer C."/>
            <person name="Gronow S."/>
            <person name="Severitt S."/>
            <person name="Schroder I."/>
            <person name="Tallon L."/>
            <person name="Sadzewicz L."/>
            <person name="Zhao X."/>
            <person name="Boylan J."/>
            <person name="Ott S."/>
            <person name="Bowen H."/>
            <person name="Vavikolanu K."/>
            <person name="Mehta A."/>
            <person name="Aluvathingal J."/>
            <person name="Nadendla S."/>
            <person name="Lowell S."/>
            <person name="Myers T."/>
            <person name="Yan Y."/>
        </authorList>
    </citation>
    <scope>NUCLEOTIDE SEQUENCE [LARGE SCALE GENOMIC DNA]</scope>
    <source>
        <strain evidence="1 2">FDAARGOS 1428</strain>
    </source>
</reference>
<evidence type="ECO:0000313" key="2">
    <source>
        <dbReference type="Proteomes" id="UP000683583"/>
    </source>
</evidence>